<dbReference type="GO" id="GO:0005886">
    <property type="term" value="C:plasma membrane"/>
    <property type="evidence" value="ECO:0007669"/>
    <property type="project" value="UniProtKB-SubCell"/>
</dbReference>
<evidence type="ECO:0000256" key="2">
    <source>
        <dbReference type="ARBA" id="ARBA00022475"/>
    </source>
</evidence>
<dbReference type="RefSeq" id="WP_053085283.1">
    <property type="nucleotide sequence ID" value="NZ_CBTJ020000041.1"/>
</dbReference>
<evidence type="ECO:0000256" key="3">
    <source>
        <dbReference type="ARBA" id="ARBA00022692"/>
    </source>
</evidence>
<protein>
    <submittedName>
        <fullName evidence="7">Inner-membrane translocator</fullName>
    </submittedName>
</protein>
<feature type="transmembrane region" description="Helical" evidence="6">
    <location>
        <begin position="47"/>
        <end position="67"/>
    </location>
</feature>
<feature type="transmembrane region" description="Helical" evidence="6">
    <location>
        <begin position="18"/>
        <end position="40"/>
    </location>
</feature>
<evidence type="ECO:0000256" key="1">
    <source>
        <dbReference type="ARBA" id="ARBA00004429"/>
    </source>
</evidence>
<evidence type="ECO:0000256" key="4">
    <source>
        <dbReference type="ARBA" id="ARBA00022989"/>
    </source>
</evidence>
<feature type="transmembrane region" description="Helical" evidence="6">
    <location>
        <begin position="102"/>
        <end position="126"/>
    </location>
</feature>
<keyword evidence="5 6" id="KW-0472">Membrane</keyword>
<feature type="transmembrane region" description="Helical" evidence="6">
    <location>
        <begin position="169"/>
        <end position="187"/>
    </location>
</feature>
<dbReference type="GO" id="GO:0015658">
    <property type="term" value="F:branched-chain amino acid transmembrane transporter activity"/>
    <property type="evidence" value="ECO:0007669"/>
    <property type="project" value="InterPro"/>
</dbReference>
<sequence length="370" mass="41257">MKSSALIETKEWLAAQRWLLPILILIGFGLAFAIPEYGLFNKYVQLVMMYVGINIILAASLNLVNGYMGEFSLAHAGFMALGAYTSALLTMKVLPVAEYPGLFPLAVLAGGLVAALFGLIVAVPSFKTRGDYLALITLAFLMIVKSLIENIDVIGGPRGIPGIRKLTTLPWVFFWTVLSLWVIRNFVYSKYGRGVLSIREDEIASELMSVNTRRVKFLAFTLSSFFAGIAGGLFAHLLQFISPRVFDIIKSTDVLIMVYLGGIASLGGSILGATVYTVLLELLRPSTVGALLSWLPDMLFDPLNEYFIRHLGVWRMVIMPLALVLVMIFWPRGIMGLREFRWFVPKRDLDAHQHQHHAERENPHDASHRQ</sequence>
<keyword evidence="8" id="KW-1185">Reference proteome</keyword>
<gene>
    <name evidence="7" type="ORF">BN873_340039</name>
</gene>
<dbReference type="Pfam" id="PF02653">
    <property type="entry name" value="BPD_transp_2"/>
    <property type="match status" value="1"/>
</dbReference>
<dbReference type="PANTHER" id="PTHR30482:SF10">
    <property type="entry name" value="HIGH-AFFINITY BRANCHED-CHAIN AMINO ACID TRANSPORT PROTEIN BRAE"/>
    <property type="match status" value="1"/>
</dbReference>
<keyword evidence="2" id="KW-1003">Cell membrane</keyword>
<comment type="caution">
    <text evidence="7">The sequence shown here is derived from an EMBL/GenBank/DDBJ whole genome shotgun (WGS) entry which is preliminary data.</text>
</comment>
<proteinExistence type="predicted"/>
<dbReference type="EMBL" id="CBTJ020000041">
    <property type="protein sequence ID" value="CDI02663.1"/>
    <property type="molecule type" value="Genomic_DNA"/>
</dbReference>
<accession>W6MDC4</accession>
<feature type="transmembrane region" description="Helical" evidence="6">
    <location>
        <begin position="217"/>
        <end position="242"/>
    </location>
</feature>
<keyword evidence="4 6" id="KW-1133">Transmembrane helix</keyword>
<dbReference type="InterPro" id="IPR001851">
    <property type="entry name" value="ABC_transp_permease"/>
</dbReference>
<feature type="transmembrane region" description="Helical" evidence="6">
    <location>
        <begin position="312"/>
        <end position="331"/>
    </location>
</feature>
<reference evidence="7" key="1">
    <citation type="submission" date="2013-07" db="EMBL/GenBank/DDBJ databases">
        <authorList>
            <person name="McIlroy S."/>
        </authorList>
    </citation>
    <scope>NUCLEOTIDE SEQUENCE [LARGE SCALE GENOMIC DNA]</scope>
    <source>
        <strain evidence="7">Run_A_D11</strain>
    </source>
</reference>
<dbReference type="Proteomes" id="UP000035760">
    <property type="component" value="Unassembled WGS sequence"/>
</dbReference>
<dbReference type="STRING" id="1400863.BN873_340039"/>
<name>W6MDC4_9GAMM</name>
<keyword evidence="3 6" id="KW-0812">Transmembrane</keyword>
<dbReference type="AlphaFoldDB" id="W6MDC4"/>
<feature type="transmembrane region" description="Helical" evidence="6">
    <location>
        <begin position="132"/>
        <end position="148"/>
    </location>
</feature>
<evidence type="ECO:0000313" key="7">
    <source>
        <dbReference type="EMBL" id="CDI02663.1"/>
    </source>
</evidence>
<reference evidence="7" key="2">
    <citation type="submission" date="2014-03" db="EMBL/GenBank/DDBJ databases">
        <title>Candidatus Competibacter-lineage genomes retrieved from metagenomes reveal functional metabolic diversity.</title>
        <authorList>
            <person name="McIlroy S.J."/>
            <person name="Albertsen M."/>
            <person name="Andresen E.K."/>
            <person name="Saunders A.M."/>
            <person name="Kristiansen R."/>
            <person name="Stokholm-Bjerregaard M."/>
            <person name="Nielsen K.L."/>
            <person name="Nielsen P.H."/>
        </authorList>
    </citation>
    <scope>NUCLEOTIDE SEQUENCE</scope>
    <source>
        <strain evidence="7">Run_A_D11</strain>
    </source>
</reference>
<dbReference type="CDD" id="cd06581">
    <property type="entry name" value="TM_PBP1_LivM_like"/>
    <property type="match status" value="1"/>
</dbReference>
<feature type="transmembrane region" description="Helical" evidence="6">
    <location>
        <begin position="73"/>
        <end position="90"/>
    </location>
</feature>
<feature type="transmembrane region" description="Helical" evidence="6">
    <location>
        <begin position="254"/>
        <end position="279"/>
    </location>
</feature>
<dbReference type="PANTHER" id="PTHR30482">
    <property type="entry name" value="HIGH-AFFINITY BRANCHED-CHAIN AMINO ACID TRANSPORT SYSTEM PERMEASE"/>
    <property type="match status" value="1"/>
</dbReference>
<organism evidence="7 8">
    <name type="scientific">Candidatus Competibacter denitrificans Run_A_D11</name>
    <dbReference type="NCBI Taxonomy" id="1400863"/>
    <lineage>
        <taxon>Bacteria</taxon>
        <taxon>Pseudomonadati</taxon>
        <taxon>Pseudomonadota</taxon>
        <taxon>Gammaproteobacteria</taxon>
        <taxon>Candidatus Competibacteraceae</taxon>
        <taxon>Candidatus Competibacter</taxon>
    </lineage>
</organism>
<evidence type="ECO:0000256" key="6">
    <source>
        <dbReference type="SAM" id="Phobius"/>
    </source>
</evidence>
<evidence type="ECO:0000313" key="8">
    <source>
        <dbReference type="Proteomes" id="UP000035760"/>
    </source>
</evidence>
<dbReference type="OrthoDB" id="9814461at2"/>
<dbReference type="InterPro" id="IPR043428">
    <property type="entry name" value="LivM-like"/>
</dbReference>
<evidence type="ECO:0000256" key="5">
    <source>
        <dbReference type="ARBA" id="ARBA00023136"/>
    </source>
</evidence>
<comment type="subcellular location">
    <subcellularLocation>
        <location evidence="1">Cell inner membrane</location>
        <topology evidence="1">Multi-pass membrane protein</topology>
    </subcellularLocation>
</comment>